<feature type="region of interest" description="Disordered" evidence="2">
    <location>
        <begin position="2440"/>
        <end position="2461"/>
    </location>
</feature>
<organism evidence="5 6">
    <name type="scientific">Leucobacter viscericola</name>
    <dbReference type="NCBI Taxonomy" id="2714935"/>
    <lineage>
        <taxon>Bacteria</taxon>
        <taxon>Bacillati</taxon>
        <taxon>Actinomycetota</taxon>
        <taxon>Actinomycetes</taxon>
        <taxon>Micrococcales</taxon>
        <taxon>Microbacteriaceae</taxon>
        <taxon>Leucobacter</taxon>
    </lineage>
</organism>
<feature type="compositionally biased region" description="Polar residues" evidence="2">
    <location>
        <begin position="2493"/>
        <end position="2502"/>
    </location>
</feature>
<dbReference type="KEGG" id="lvi:G7068_15035"/>
<dbReference type="InterPro" id="IPR015217">
    <property type="entry name" value="Invasin_dom_3"/>
</dbReference>
<dbReference type="InterPro" id="IPR008964">
    <property type="entry name" value="Invasin/intimin_cell_adhesion"/>
</dbReference>
<accession>A0A6G7XIK0</accession>
<reference evidence="5 6" key="1">
    <citation type="submission" date="2020-03" db="EMBL/GenBank/DDBJ databases">
        <title>Leucobacter sp. nov., isolated from beetles.</title>
        <authorList>
            <person name="Hyun D.-W."/>
            <person name="Bae J.-W."/>
        </authorList>
    </citation>
    <scope>NUCLEOTIDE SEQUENCE [LARGE SCALE GENOMIC DNA]</scope>
    <source>
        <strain evidence="5 6">HDW9C</strain>
    </source>
</reference>
<sequence>MAALTAVLLSFSGLGTLAIHQSPPAQAEALDNGFSQTFYVNDARDVADANPGDGVCATRFTAGTPAAPTCTLYAAIQEANARPAGESILIAPAPQIRLVDGSFAASAEIDLNWNTTNNPAPQVPEMSTSMVADAGISGVIDADYYSRYWVKHNNVTLDFQNRLGWKIAADSGYNVLLFTGKDQTFRNFTKLTSAEAGIYVGASAENFSLLNGAIINPATTPALPSNYAIERSVVIVEGAKNTVIQNIAFERAYWDAVLLAPASNSSLVIDGLTIDRSRWDQPVNGGGYDPAYNYFVRNWNSAVSGNNILITNNTVRAWGADGGNSNVISFVSGTWNNVMIRGNTFTATVNQSVNPIIFNGVGATTATVRDNTFVYAGPGNRGSSVDYAWVRSYGNTNGMQTFNNRFVGGNNTMQIANQATTPASTTVPTFRNTMTGVAGTVTAANENTLVTNGNIYNNSNGLIRTTYPTVARVVDTPAQTCQIDLTIAPPGTGGNAIPTQGIYVDVYLGRTTASGGDNVGLEQYLGRILTIQSGLPAVYSLPYTGAGAGNVVRLQTTELATGRTSQYSRTVAATGADTCAPQSWIKQGGWFNEAGTLSSTQEDPTSFRNVQFDIQTSEPLGTNGLDASDIVFSGTAPGQQVVSLTQVSSTSWSLVAKANGTGTIVPAVAAGAINDVAGNANVAESNSTPAPINFAGFSDVSQSQGIEGPDIDHSVTYNSPLKITQPTPLDLSVAEPGSTTQSFRVENLTANENGQVEKAPSATVFLNQVWSDLVPDATLPTPVPPQTAAGIAKALPTHPNLSTTQPTLDTIDLYVDVPVQAIDNLTVDGTRGATLNLEVTSDDPEFDGLLLSPVQVTVTDNDQPVADASVLAVTQNGQLANGAALNTLTASVKNGDGTLVSNAPVVFTIPTNTVWVGPDGIPSTPDDVVGGDGVTATIVTAASGIAELKLFSTQVGTYSVAASVNGGEQISGSPQNINFVRVPVNIVSPDTNYTVSGGNVVADGSSTHTITVNLRDGAGNPATGWEGSLSAVSTPSAGVTIGAFAPTATPGEYSATVTSTSSGTKSITVSLTDDGSVVRPISLLAGGNSDAVFVAGAPVLTDGKSSVNIDDSNDRLADGIAFHRVTVVLADANNNPVTGAAAKLSSSVADNGNGAVVVTTFSETAVPGTYQALVRSTEAGSQALTVSYDGTLTIGTVNANFAAGAVDLGNAGSRFTVSSGDQPVGSGQHTITVTLADANGNPVSNQSSSLNSVITGSLGAGTVSGFVETATPGTYTATVTSTISGSKTVAVRLGVAAVTLSGNGAAVFVAGDVDLGNSSSRFNVSGGDVSVDDGEHGVTVKLADEFGNPVSGRAADLNATTSDDLGSGSIAAFEETGPAGTYVAKITSTVSGNKTIAATLDGAPITLDDNDVASFVAGGVDTDNIGTRYYVSSGDETVGTGSHTVTVTLADANGNPVSNEADGILSTTLNDLGTGSISSFTETSTPGTYTATVTSTIAGGKAVTTVFGAARLTVLLDGNDTATFVPAAVDLDNGLSGYFVSPGSQPVGTGQHTVTIRLVDGLDNPVAGKASQLSVLTGDPLGAGEVSAVTETAVPGTYQATVTSTVAGAKNFLVGLDGELVNLTGNGTATFAAGGVDLGNPASTYSVSSGDVSVSGGSHSITVSLADAFGNPVAAQAALLDAITPDNLGSGSISAFVATGPGTYSATVTSSASGDKNISVSLNSSAVTLSGNGIARFISGGVDPNNDGTRYSVSTGNQAVGSGSHTITVTLADADGNPVPGQASGLAGSTAAGLGSGSISGFTESGTTPGTYTATITSTLSGAKAVTVQFGAGNLLVDGNGSALFVAGSVDPGNAGTGYSVSGGQVSVAGGSHSVTVTLADEFGNAVTGQGFLLNATSGGPLGSGVITAFTETSTPGTYAATITSSNAGVKPISATWDGNDLTLRGNGTAAFIAGGVDTGNAGTRYAVSSGSQPVGTGMHTVTVTLADADGNPVPGQAAGLNANTTGDLGTGSISAFVESGTPGTYLAQVTSSVSGGKTITATFGGSAITTESNNVASFAAGGVDLTNPGTGFSVSTGNASVDGGSHTVTVTLADEFGNPIDGQAAGLEAASTESLGTGFVSGFVQTATPGRYSATITSSVSGAKQISATLLGSPLVALGNDQATFVAGAVDTSNDATRYSVSTGTQTVGTGEHTVTVTLVDDLDNPVSGQDDVLVASTNDDLGDGEIGVFTETSTPGTYTAPVTSTVAGSKAITVMVDGAAVTLEGNGAAEFVAGSPDLTNSATSYAVSTGTQTVVTGQHTVTITLVDEFGNPVPGFAAQVVPTTTDDLGTGEISQVTETSTPGTYTATVTSSVAGDKNIAVEAGSQAVTLDGNGVASFVAGAVDPGNDATGFVVTTGQQPVSTGTHTVTVTLADAHGNPVSGQAGSLVASTADGLGAGSVSDFTETSTPEPTPRRSPRRCRVVKLFRSRREEPGSLRAVTASPCLPLVPSIPQTPAQASP</sequence>
<feature type="chain" id="PRO_5026333150" description="Big-1 domain-containing protein" evidence="3">
    <location>
        <begin position="28"/>
        <end position="2502"/>
    </location>
</feature>
<name>A0A6G7XIK0_9MICO</name>
<dbReference type="EMBL" id="CP049863">
    <property type="protein sequence ID" value="QIK64373.1"/>
    <property type="molecule type" value="Genomic_DNA"/>
</dbReference>
<evidence type="ECO:0000256" key="2">
    <source>
        <dbReference type="SAM" id="MobiDB-lite"/>
    </source>
</evidence>
<feature type="signal peptide" evidence="3">
    <location>
        <begin position="1"/>
        <end position="27"/>
    </location>
</feature>
<proteinExistence type="inferred from homology"/>
<keyword evidence="3" id="KW-0732">Signal</keyword>
<comment type="similarity">
    <text evidence="1">Belongs to the intimin/invasin family.</text>
</comment>
<dbReference type="Pfam" id="PF09134">
    <property type="entry name" value="Invasin_D3"/>
    <property type="match status" value="1"/>
</dbReference>
<feature type="domain" description="Big-1" evidence="4">
    <location>
        <begin position="868"/>
        <end position="980"/>
    </location>
</feature>
<evidence type="ECO:0000256" key="3">
    <source>
        <dbReference type="SAM" id="SignalP"/>
    </source>
</evidence>
<evidence type="ECO:0000256" key="1">
    <source>
        <dbReference type="ARBA" id="ARBA00010116"/>
    </source>
</evidence>
<dbReference type="RefSeq" id="WP_166292706.1">
    <property type="nucleotide sequence ID" value="NZ_CP049863.1"/>
</dbReference>
<dbReference type="SMART" id="SM00634">
    <property type="entry name" value="BID_1"/>
    <property type="match status" value="10"/>
</dbReference>
<evidence type="ECO:0000313" key="6">
    <source>
        <dbReference type="Proteomes" id="UP000502677"/>
    </source>
</evidence>
<evidence type="ECO:0000313" key="5">
    <source>
        <dbReference type="EMBL" id="QIK64373.1"/>
    </source>
</evidence>
<evidence type="ECO:0000259" key="4">
    <source>
        <dbReference type="PROSITE" id="PS51127"/>
    </source>
</evidence>
<dbReference type="InterPro" id="IPR003344">
    <property type="entry name" value="Big_1_dom"/>
</dbReference>
<gene>
    <name evidence="5" type="ORF">G7068_15035</name>
</gene>
<feature type="domain" description="Big-1" evidence="4">
    <location>
        <begin position="990"/>
        <end position="1084"/>
    </location>
</feature>
<keyword evidence="6" id="KW-1185">Reference proteome</keyword>
<dbReference type="GO" id="GO:0005975">
    <property type="term" value="P:carbohydrate metabolic process"/>
    <property type="evidence" value="ECO:0007669"/>
    <property type="project" value="UniProtKB-ARBA"/>
</dbReference>
<dbReference type="Proteomes" id="UP000502677">
    <property type="component" value="Chromosome"/>
</dbReference>
<feature type="domain" description="Big-1" evidence="4">
    <location>
        <begin position="2070"/>
        <end position="2167"/>
    </location>
</feature>
<feature type="region of interest" description="Disordered" evidence="2">
    <location>
        <begin position="2473"/>
        <end position="2502"/>
    </location>
</feature>
<dbReference type="PROSITE" id="PS51127">
    <property type="entry name" value="BIG1"/>
    <property type="match status" value="3"/>
</dbReference>
<dbReference type="InterPro" id="IPR013783">
    <property type="entry name" value="Ig-like_fold"/>
</dbReference>
<dbReference type="SUPFAM" id="SSF49373">
    <property type="entry name" value="Invasin/intimin cell-adhesion fragments"/>
    <property type="match status" value="14"/>
</dbReference>
<protein>
    <recommendedName>
        <fullName evidence="4">Big-1 domain-containing protein</fullName>
    </recommendedName>
</protein>
<dbReference type="Gene3D" id="2.60.40.10">
    <property type="entry name" value="Immunoglobulins"/>
    <property type="match status" value="15"/>
</dbReference>